<name>A0A1F5WNW8_9BACT</name>
<dbReference type="SUPFAM" id="SSF81799">
    <property type="entry name" value="Putative methyltransferase TM0872, insert domain"/>
    <property type="match status" value="1"/>
</dbReference>
<feature type="binding site" evidence="6">
    <location>
        <begin position="33"/>
        <end position="35"/>
    </location>
    <ligand>
        <name>S-adenosyl-L-methionine</name>
        <dbReference type="ChEBI" id="CHEBI:59789"/>
    </ligand>
</feature>
<evidence type="ECO:0000313" key="7">
    <source>
        <dbReference type="EMBL" id="OGF77320.1"/>
    </source>
</evidence>
<sequence>MEEKHIPVLLSKVIEGLNLKNDSTVVDATVNGGGHAREILKRIGQEGKLIGLDWDSGMVEKLQKDLGGEKRVKLFHSNFSELEKVAGSFRPDAILFDLGLSSLQLLASGRGFSFKADMGLKMTFDLNQRPNAEEFIRIAHVKDLEEVIRKYGEERFAGRIARAIAEYRAKKRITSAKELSEIILRVVPRRGRINPATRTFQALRIYLNHELENIESGLAGAWKIVKPEGRIAVIAYHSLEDRIVKKFFKEKAKGEQGKLINKKPIVPNREEILENPRSRSAKLRIIEKN</sequence>
<dbReference type="Gene3D" id="1.10.150.170">
    <property type="entry name" value="Putative methyltransferase TM0872, insert domain"/>
    <property type="match status" value="1"/>
</dbReference>
<dbReference type="PANTHER" id="PTHR11265:SF0">
    <property type="entry name" value="12S RRNA N4-METHYLCYTIDINE METHYLTRANSFERASE"/>
    <property type="match status" value="1"/>
</dbReference>
<dbReference type="PANTHER" id="PTHR11265">
    <property type="entry name" value="S-ADENOSYL-METHYLTRANSFERASE MRAW"/>
    <property type="match status" value="1"/>
</dbReference>
<organism evidence="7 8">
    <name type="scientific">Candidatus Giovannonibacteria bacterium RIFCSPHIGHO2_12_FULL_43_15</name>
    <dbReference type="NCBI Taxonomy" id="1798341"/>
    <lineage>
        <taxon>Bacteria</taxon>
        <taxon>Candidatus Giovannoniibacteriota</taxon>
    </lineage>
</organism>
<keyword evidence="5 6" id="KW-0949">S-adenosyl-L-methionine</keyword>
<comment type="similarity">
    <text evidence="1 6">Belongs to the methyltransferase superfamily. RsmH family.</text>
</comment>
<evidence type="ECO:0000256" key="2">
    <source>
        <dbReference type="ARBA" id="ARBA00022552"/>
    </source>
</evidence>
<keyword evidence="6" id="KW-0963">Cytoplasm</keyword>
<dbReference type="HAMAP" id="MF_01007">
    <property type="entry name" value="16SrRNA_methyltr_H"/>
    <property type="match status" value="1"/>
</dbReference>
<dbReference type="InterPro" id="IPR029063">
    <property type="entry name" value="SAM-dependent_MTases_sf"/>
</dbReference>
<dbReference type="EC" id="2.1.1.199" evidence="6"/>
<dbReference type="InterPro" id="IPR002903">
    <property type="entry name" value="RsmH"/>
</dbReference>
<feature type="binding site" evidence="6">
    <location>
        <position position="104"/>
    </location>
    <ligand>
        <name>S-adenosyl-L-methionine</name>
        <dbReference type="ChEBI" id="CHEBI:59789"/>
    </ligand>
</feature>
<dbReference type="GO" id="GO:0070475">
    <property type="term" value="P:rRNA base methylation"/>
    <property type="evidence" value="ECO:0007669"/>
    <property type="project" value="UniProtKB-UniRule"/>
</dbReference>
<reference evidence="7 8" key="1">
    <citation type="journal article" date="2016" name="Nat. Commun.">
        <title>Thousands of microbial genomes shed light on interconnected biogeochemical processes in an aquifer system.</title>
        <authorList>
            <person name="Anantharaman K."/>
            <person name="Brown C.T."/>
            <person name="Hug L.A."/>
            <person name="Sharon I."/>
            <person name="Castelle C.J."/>
            <person name="Probst A.J."/>
            <person name="Thomas B.C."/>
            <person name="Singh A."/>
            <person name="Wilkins M.J."/>
            <person name="Karaoz U."/>
            <person name="Brodie E.L."/>
            <person name="Williams K.H."/>
            <person name="Hubbard S.S."/>
            <person name="Banfield J.F."/>
        </authorList>
    </citation>
    <scope>NUCLEOTIDE SEQUENCE [LARGE SCALE GENOMIC DNA]</scope>
</reference>
<evidence type="ECO:0000256" key="5">
    <source>
        <dbReference type="ARBA" id="ARBA00022691"/>
    </source>
</evidence>
<comment type="subcellular location">
    <subcellularLocation>
        <location evidence="6">Cytoplasm</location>
    </subcellularLocation>
</comment>
<accession>A0A1F5WNW8</accession>
<proteinExistence type="inferred from homology"/>
<keyword evidence="3 6" id="KW-0489">Methyltransferase</keyword>
<dbReference type="SUPFAM" id="SSF53335">
    <property type="entry name" value="S-adenosyl-L-methionine-dependent methyltransferases"/>
    <property type="match status" value="1"/>
</dbReference>
<dbReference type="AlphaFoldDB" id="A0A1F5WNW8"/>
<keyword evidence="2 6" id="KW-0698">rRNA processing</keyword>
<dbReference type="NCBIfam" id="TIGR00006">
    <property type="entry name" value="16S rRNA (cytosine(1402)-N(4))-methyltransferase RsmH"/>
    <property type="match status" value="1"/>
</dbReference>
<evidence type="ECO:0000256" key="6">
    <source>
        <dbReference type="HAMAP-Rule" id="MF_01007"/>
    </source>
</evidence>
<dbReference type="InterPro" id="IPR023397">
    <property type="entry name" value="SAM-dep_MeTrfase_MraW_recog"/>
</dbReference>
<dbReference type="GO" id="GO:0005737">
    <property type="term" value="C:cytoplasm"/>
    <property type="evidence" value="ECO:0007669"/>
    <property type="project" value="UniProtKB-SubCell"/>
</dbReference>
<dbReference type="Gene3D" id="3.40.50.150">
    <property type="entry name" value="Vaccinia Virus protein VP39"/>
    <property type="match status" value="1"/>
</dbReference>
<dbReference type="EMBL" id="MFHT01000022">
    <property type="protein sequence ID" value="OGF77320.1"/>
    <property type="molecule type" value="Genomic_DNA"/>
</dbReference>
<evidence type="ECO:0000256" key="3">
    <source>
        <dbReference type="ARBA" id="ARBA00022603"/>
    </source>
</evidence>
<dbReference type="PIRSF" id="PIRSF004486">
    <property type="entry name" value="MraW"/>
    <property type="match status" value="1"/>
</dbReference>
<comment type="caution">
    <text evidence="7">The sequence shown here is derived from an EMBL/GenBank/DDBJ whole genome shotgun (WGS) entry which is preliminary data.</text>
</comment>
<evidence type="ECO:0000256" key="1">
    <source>
        <dbReference type="ARBA" id="ARBA00010396"/>
    </source>
</evidence>
<comment type="catalytic activity">
    <reaction evidence="6">
        <text>cytidine(1402) in 16S rRNA + S-adenosyl-L-methionine = N(4)-methylcytidine(1402) in 16S rRNA + S-adenosyl-L-homocysteine + H(+)</text>
        <dbReference type="Rhea" id="RHEA:42928"/>
        <dbReference type="Rhea" id="RHEA-COMP:10286"/>
        <dbReference type="Rhea" id="RHEA-COMP:10287"/>
        <dbReference type="ChEBI" id="CHEBI:15378"/>
        <dbReference type="ChEBI" id="CHEBI:57856"/>
        <dbReference type="ChEBI" id="CHEBI:59789"/>
        <dbReference type="ChEBI" id="CHEBI:74506"/>
        <dbReference type="ChEBI" id="CHEBI:82748"/>
        <dbReference type="EC" id="2.1.1.199"/>
    </reaction>
</comment>
<feature type="binding site" evidence="6">
    <location>
        <position position="79"/>
    </location>
    <ligand>
        <name>S-adenosyl-L-methionine</name>
        <dbReference type="ChEBI" id="CHEBI:59789"/>
    </ligand>
</feature>
<feature type="binding site" evidence="6">
    <location>
        <position position="97"/>
    </location>
    <ligand>
        <name>S-adenosyl-L-methionine</name>
        <dbReference type="ChEBI" id="CHEBI:59789"/>
    </ligand>
</feature>
<protein>
    <recommendedName>
        <fullName evidence="6">Ribosomal RNA small subunit methyltransferase H</fullName>
        <ecNumber evidence="6">2.1.1.199</ecNumber>
    </recommendedName>
    <alternativeName>
        <fullName evidence="6">16S rRNA m(4)C1402 methyltransferase</fullName>
    </alternativeName>
    <alternativeName>
        <fullName evidence="6">rRNA (cytosine-N(4)-)-methyltransferase RsmH</fullName>
    </alternativeName>
</protein>
<evidence type="ECO:0000313" key="8">
    <source>
        <dbReference type="Proteomes" id="UP000177723"/>
    </source>
</evidence>
<dbReference type="Pfam" id="PF01795">
    <property type="entry name" value="Methyltransf_5"/>
    <property type="match status" value="1"/>
</dbReference>
<keyword evidence="4 6" id="KW-0808">Transferase</keyword>
<feature type="binding site" evidence="6">
    <location>
        <position position="53"/>
    </location>
    <ligand>
        <name>S-adenosyl-L-methionine</name>
        <dbReference type="ChEBI" id="CHEBI:59789"/>
    </ligand>
</feature>
<evidence type="ECO:0000256" key="4">
    <source>
        <dbReference type="ARBA" id="ARBA00022679"/>
    </source>
</evidence>
<gene>
    <name evidence="6" type="primary">rsmH</name>
    <name evidence="7" type="ORF">A3F23_00405</name>
</gene>
<dbReference type="Proteomes" id="UP000177723">
    <property type="component" value="Unassembled WGS sequence"/>
</dbReference>
<comment type="function">
    <text evidence="6">Specifically methylates the N4 position of cytidine in position 1402 (C1402) of 16S rRNA.</text>
</comment>
<dbReference type="GO" id="GO:0071424">
    <property type="term" value="F:rRNA (cytosine-N4-)-methyltransferase activity"/>
    <property type="evidence" value="ECO:0007669"/>
    <property type="project" value="UniProtKB-UniRule"/>
</dbReference>